<accession>A0A1F5ZQ98</accession>
<dbReference type="EMBL" id="MFJE01000022">
    <property type="protein sequence ID" value="OGG14287.1"/>
    <property type="molecule type" value="Genomic_DNA"/>
</dbReference>
<dbReference type="Proteomes" id="UP000177383">
    <property type="component" value="Unassembled WGS sequence"/>
</dbReference>
<dbReference type="AlphaFoldDB" id="A0A1F5ZQ98"/>
<gene>
    <name evidence="1" type="ORF">A2773_06745</name>
</gene>
<comment type="caution">
    <text evidence="1">The sequence shown here is derived from an EMBL/GenBank/DDBJ whole genome shotgun (WGS) entry which is preliminary data.</text>
</comment>
<proteinExistence type="predicted"/>
<evidence type="ECO:0000313" key="2">
    <source>
        <dbReference type="Proteomes" id="UP000177383"/>
    </source>
</evidence>
<reference evidence="1 2" key="1">
    <citation type="journal article" date="2016" name="Nat. Commun.">
        <title>Thousands of microbial genomes shed light on interconnected biogeochemical processes in an aquifer system.</title>
        <authorList>
            <person name="Anantharaman K."/>
            <person name="Brown C.T."/>
            <person name="Hug L.A."/>
            <person name="Sharon I."/>
            <person name="Castelle C.J."/>
            <person name="Probst A.J."/>
            <person name="Thomas B.C."/>
            <person name="Singh A."/>
            <person name="Wilkins M.J."/>
            <person name="Karaoz U."/>
            <person name="Brodie E.L."/>
            <person name="Williams K.H."/>
            <person name="Hubbard S.S."/>
            <person name="Banfield J.F."/>
        </authorList>
    </citation>
    <scope>NUCLEOTIDE SEQUENCE [LARGE SCALE GENOMIC DNA]</scope>
</reference>
<evidence type="ECO:0000313" key="1">
    <source>
        <dbReference type="EMBL" id="OGG14287.1"/>
    </source>
</evidence>
<name>A0A1F5ZQ98_9BACT</name>
<organism evidence="1 2">
    <name type="scientific">Candidatus Gottesmanbacteria bacterium RIFCSPHIGHO2_01_FULL_39_10</name>
    <dbReference type="NCBI Taxonomy" id="1798375"/>
    <lineage>
        <taxon>Bacteria</taxon>
        <taxon>Candidatus Gottesmaniibacteriota</taxon>
    </lineage>
</organism>
<protein>
    <submittedName>
        <fullName evidence="1">Uncharacterized protein</fullName>
    </submittedName>
</protein>
<sequence>MNIFENGSSQRGGYSTDRSGVNVDSGRDFIYGPRFDVAVDREIRRGFLGIGRKFEYVGNITTTDPEGDCLPPPYNHVDMHGRSNGGGNGGDLLEPGLEASRQYGGSYAWNDVRDWSSPAKTIPIRYGAKVAIDIFLPVDGGGYKVDHVVFRGT</sequence>